<accession>A0A0B1ZH46</accession>
<feature type="transmembrane region" description="Helical" evidence="7">
    <location>
        <begin position="56"/>
        <end position="76"/>
    </location>
</feature>
<feature type="transmembrane region" description="Helical" evidence="7">
    <location>
        <begin position="12"/>
        <end position="36"/>
    </location>
</feature>
<reference evidence="9 10" key="1">
    <citation type="submission" date="2014-10" db="EMBL/GenBank/DDBJ databases">
        <title>Genome sequence of Novosphingobium malaysiense MUSC 273(T).</title>
        <authorList>
            <person name="Lee L.-H."/>
        </authorList>
    </citation>
    <scope>NUCLEOTIDE SEQUENCE [LARGE SCALE GENOMIC DNA]</scope>
    <source>
        <strain evidence="9 10">MUSC 273</strain>
    </source>
</reference>
<dbReference type="STRING" id="1348853.LK12_16095"/>
<evidence type="ECO:0000256" key="7">
    <source>
        <dbReference type="SAM" id="Phobius"/>
    </source>
</evidence>
<comment type="similarity">
    <text evidence="2 6">Belongs to the cytochrome c oxidase subunit 3 family.</text>
</comment>
<evidence type="ECO:0000256" key="2">
    <source>
        <dbReference type="ARBA" id="ARBA00010581"/>
    </source>
</evidence>
<name>A0A0B1ZH46_9SPHN</name>
<dbReference type="EMBL" id="JTDI01000005">
    <property type="protein sequence ID" value="KHK90436.1"/>
    <property type="molecule type" value="Genomic_DNA"/>
</dbReference>
<dbReference type="PANTHER" id="PTHR11403">
    <property type="entry name" value="CYTOCHROME C OXIDASE SUBUNIT III"/>
    <property type="match status" value="1"/>
</dbReference>
<protein>
    <recommendedName>
        <fullName evidence="8">Heme-copper oxidase subunit III family profile domain-containing protein</fullName>
    </recommendedName>
</protein>
<evidence type="ECO:0000313" key="10">
    <source>
        <dbReference type="Proteomes" id="UP000031057"/>
    </source>
</evidence>
<keyword evidence="3 6" id="KW-0812">Transmembrane</keyword>
<keyword evidence="4 7" id="KW-1133">Transmembrane helix</keyword>
<dbReference type="GO" id="GO:0019646">
    <property type="term" value="P:aerobic electron transport chain"/>
    <property type="evidence" value="ECO:0007669"/>
    <property type="project" value="InterPro"/>
</dbReference>
<dbReference type="Pfam" id="PF00510">
    <property type="entry name" value="COX3"/>
    <property type="match status" value="1"/>
</dbReference>
<evidence type="ECO:0000259" key="8">
    <source>
        <dbReference type="PROSITE" id="PS50253"/>
    </source>
</evidence>
<comment type="subcellular location">
    <subcellularLocation>
        <location evidence="6">Cell membrane</location>
        <topology evidence="6">Multi-pass membrane protein</topology>
    </subcellularLocation>
    <subcellularLocation>
        <location evidence="1">Membrane</location>
        <topology evidence="1">Multi-pass membrane protein</topology>
    </subcellularLocation>
</comment>
<evidence type="ECO:0000256" key="1">
    <source>
        <dbReference type="ARBA" id="ARBA00004141"/>
    </source>
</evidence>
<dbReference type="InterPro" id="IPR035973">
    <property type="entry name" value="Cyt_c_oxidase_su3-like_sf"/>
</dbReference>
<keyword evidence="10" id="KW-1185">Reference proteome</keyword>
<evidence type="ECO:0000256" key="3">
    <source>
        <dbReference type="ARBA" id="ARBA00022692"/>
    </source>
</evidence>
<evidence type="ECO:0000313" key="9">
    <source>
        <dbReference type="EMBL" id="KHK90436.1"/>
    </source>
</evidence>
<proteinExistence type="inferred from homology"/>
<dbReference type="Gene3D" id="1.20.120.80">
    <property type="entry name" value="Cytochrome c oxidase, subunit III, four-helix bundle"/>
    <property type="match status" value="1"/>
</dbReference>
<feature type="transmembrane region" description="Helical" evidence="7">
    <location>
        <begin position="88"/>
        <end position="105"/>
    </location>
</feature>
<comment type="caution">
    <text evidence="9">The sequence shown here is derived from an EMBL/GenBank/DDBJ whole genome shotgun (WGS) entry which is preliminary data.</text>
</comment>
<dbReference type="Proteomes" id="UP000031057">
    <property type="component" value="Unassembled WGS sequence"/>
</dbReference>
<dbReference type="GO" id="GO:0005886">
    <property type="term" value="C:plasma membrane"/>
    <property type="evidence" value="ECO:0007669"/>
    <property type="project" value="UniProtKB-SubCell"/>
</dbReference>
<keyword evidence="5 7" id="KW-0472">Membrane</keyword>
<dbReference type="PROSITE" id="PS50253">
    <property type="entry name" value="COX3"/>
    <property type="match status" value="1"/>
</dbReference>
<feature type="domain" description="Heme-copper oxidase subunit III family profile" evidence="8">
    <location>
        <begin position="14"/>
        <end position="187"/>
    </location>
</feature>
<feature type="transmembrane region" description="Helical" evidence="7">
    <location>
        <begin position="125"/>
        <end position="145"/>
    </location>
</feature>
<organism evidence="9 10">
    <name type="scientific">Novosphingobium malaysiense</name>
    <dbReference type="NCBI Taxonomy" id="1348853"/>
    <lineage>
        <taxon>Bacteria</taxon>
        <taxon>Pseudomonadati</taxon>
        <taxon>Pseudomonadota</taxon>
        <taxon>Alphaproteobacteria</taxon>
        <taxon>Sphingomonadales</taxon>
        <taxon>Sphingomonadaceae</taxon>
        <taxon>Novosphingobium</taxon>
    </lineage>
</organism>
<dbReference type="InterPro" id="IPR000298">
    <property type="entry name" value="Cyt_c_oxidase-like_su3"/>
</dbReference>
<sequence>MDKAQRHDANPLDGIWIFIVGDLFIFGSYFVTYALWRNWQHDVFLSAQRNLNLGFGLFNTMVLLVSSWFLAAALKAMRAADWDTSGRWTLATMACGLVFVVSKISEWTVEVGHGFVFTSNMFSQFYFWTTGVHLLHVLFGLLALFRLYLEVKDPTCRNVATAESAAAFWHMVDLLWLVIFALMYLTR</sequence>
<evidence type="ECO:0000256" key="5">
    <source>
        <dbReference type="ARBA" id="ARBA00023136"/>
    </source>
</evidence>
<feature type="transmembrane region" description="Helical" evidence="7">
    <location>
        <begin position="166"/>
        <end position="185"/>
    </location>
</feature>
<dbReference type="SUPFAM" id="SSF81452">
    <property type="entry name" value="Cytochrome c oxidase subunit III-like"/>
    <property type="match status" value="1"/>
</dbReference>
<dbReference type="PANTHER" id="PTHR11403:SF6">
    <property type="entry name" value="NITRIC OXIDE REDUCTASE SUBUNIT E"/>
    <property type="match status" value="1"/>
</dbReference>
<gene>
    <name evidence="9" type="ORF">LK12_16095</name>
</gene>
<dbReference type="GO" id="GO:0004129">
    <property type="term" value="F:cytochrome-c oxidase activity"/>
    <property type="evidence" value="ECO:0007669"/>
    <property type="project" value="InterPro"/>
</dbReference>
<evidence type="ECO:0000256" key="6">
    <source>
        <dbReference type="RuleBase" id="RU003376"/>
    </source>
</evidence>
<evidence type="ECO:0000256" key="4">
    <source>
        <dbReference type="ARBA" id="ARBA00022989"/>
    </source>
</evidence>
<dbReference type="InterPro" id="IPR013833">
    <property type="entry name" value="Cyt_c_oxidase_su3_a-hlx"/>
</dbReference>
<dbReference type="AlphaFoldDB" id="A0A0B1ZH46"/>
<dbReference type="InterPro" id="IPR024791">
    <property type="entry name" value="Cyt_c/ubiquinol_Oxase_su3"/>
</dbReference>